<accession>A0A4Q0MMV2</accession>
<name>A0A4Q0MMV2_9HYPH</name>
<reference evidence="3 4" key="1">
    <citation type="submission" date="2018-12" db="EMBL/GenBank/DDBJ databases">
        <title>bacterium Hansschlegelia zhihuaiae S113.</title>
        <authorList>
            <person name="He J."/>
        </authorList>
    </citation>
    <scope>NUCLEOTIDE SEQUENCE [LARGE SCALE GENOMIC DNA]</scope>
    <source>
        <strain evidence="3 4">S 113</strain>
    </source>
</reference>
<evidence type="ECO:0000313" key="3">
    <source>
        <dbReference type="EMBL" id="RXF74933.1"/>
    </source>
</evidence>
<dbReference type="InterPro" id="IPR051803">
    <property type="entry name" value="TA_system_RelE-like_toxin"/>
</dbReference>
<keyword evidence="4" id="KW-1185">Reference proteome</keyword>
<dbReference type="InterPro" id="IPR035093">
    <property type="entry name" value="RelE/ParE_toxin_dom_sf"/>
</dbReference>
<keyword evidence="2" id="KW-1277">Toxin-antitoxin system</keyword>
<dbReference type="Pfam" id="PF05016">
    <property type="entry name" value="ParE_toxin"/>
    <property type="match status" value="1"/>
</dbReference>
<evidence type="ECO:0000313" key="4">
    <source>
        <dbReference type="Proteomes" id="UP000289708"/>
    </source>
</evidence>
<comment type="similarity">
    <text evidence="1">Belongs to the RelE toxin family.</text>
</comment>
<dbReference type="RefSeq" id="WP_128775924.1">
    <property type="nucleotide sequence ID" value="NZ_RYFI01000002.1"/>
</dbReference>
<dbReference type="Gene3D" id="3.30.2310.20">
    <property type="entry name" value="RelE-like"/>
    <property type="match status" value="1"/>
</dbReference>
<evidence type="ECO:0000256" key="1">
    <source>
        <dbReference type="ARBA" id="ARBA00006226"/>
    </source>
</evidence>
<dbReference type="Proteomes" id="UP000289708">
    <property type="component" value="Unassembled WGS sequence"/>
</dbReference>
<comment type="caution">
    <text evidence="3">The sequence shown here is derived from an EMBL/GenBank/DDBJ whole genome shotgun (WGS) entry which is preliminary data.</text>
</comment>
<dbReference type="AlphaFoldDB" id="A0A4Q0MMV2"/>
<sequence length="98" mass="11141">MNVGLREEALDDLRRIRDWYVARNPVVARAMISRVQDRLNQLTDFPEIGAIEAGRPDRTLYVPGTPLVVVYRIDATSDLVDVIAGVDARRDPLSRRRP</sequence>
<evidence type="ECO:0000256" key="2">
    <source>
        <dbReference type="ARBA" id="ARBA00022649"/>
    </source>
</evidence>
<dbReference type="EMBL" id="RYFI01000002">
    <property type="protein sequence ID" value="RXF74933.1"/>
    <property type="molecule type" value="Genomic_DNA"/>
</dbReference>
<proteinExistence type="inferred from homology"/>
<dbReference type="PANTHER" id="PTHR33755">
    <property type="entry name" value="TOXIN PARE1-RELATED"/>
    <property type="match status" value="1"/>
</dbReference>
<organism evidence="3 4">
    <name type="scientific">Hansschlegelia zhihuaiae</name>
    <dbReference type="NCBI Taxonomy" id="405005"/>
    <lineage>
        <taxon>Bacteria</taxon>
        <taxon>Pseudomonadati</taxon>
        <taxon>Pseudomonadota</taxon>
        <taxon>Alphaproteobacteria</taxon>
        <taxon>Hyphomicrobiales</taxon>
        <taxon>Methylopilaceae</taxon>
        <taxon>Hansschlegelia</taxon>
    </lineage>
</organism>
<gene>
    <name evidence="3" type="ORF">EK403_02405</name>
</gene>
<protein>
    <submittedName>
        <fullName evidence="3">Type II toxin-antitoxin system RelE/ParE family toxin</fullName>
    </submittedName>
</protein>
<dbReference type="InterPro" id="IPR007712">
    <property type="entry name" value="RelE/ParE_toxin"/>
</dbReference>
<dbReference type="OrthoDB" id="595470at2"/>